<dbReference type="EC" id="3.1.3.97" evidence="3"/>
<dbReference type="InterPro" id="IPR016195">
    <property type="entry name" value="Pol/histidinol_Pase-like"/>
</dbReference>
<dbReference type="InterPro" id="IPR004013">
    <property type="entry name" value="PHP_dom"/>
</dbReference>
<proteinExistence type="predicted"/>
<dbReference type="NCBIfam" id="NF041577">
    <property type="entry name" value="nside_bi_sphtase"/>
    <property type="match status" value="1"/>
</dbReference>
<dbReference type="CDD" id="cd07438">
    <property type="entry name" value="PHP_HisPPase_AMP"/>
    <property type="match status" value="1"/>
</dbReference>
<dbReference type="GO" id="GO:0097657">
    <property type="term" value="F:3',5'-nucleotide bisphosphate phosphatase activity"/>
    <property type="evidence" value="ECO:0007669"/>
    <property type="project" value="UniProtKB-EC"/>
</dbReference>
<dbReference type="RefSeq" id="WP_051378548.1">
    <property type="nucleotide sequence ID" value="NZ_AXWS01000008.1"/>
</dbReference>
<dbReference type="PANTHER" id="PTHR42924:SF3">
    <property type="entry name" value="POLYMERASE_HISTIDINOL PHOSPHATASE N-TERMINAL DOMAIN-CONTAINING PROTEIN"/>
    <property type="match status" value="1"/>
</dbReference>
<dbReference type="GO" id="GO:0035312">
    <property type="term" value="F:5'-3' DNA exonuclease activity"/>
    <property type="evidence" value="ECO:0007669"/>
    <property type="project" value="TreeGrafter"/>
</dbReference>
<reference evidence="3" key="2">
    <citation type="submission" date="2025-08" db="UniProtKB">
        <authorList>
            <consortium name="RefSeq"/>
        </authorList>
    </citation>
    <scope>IDENTIFICATION</scope>
</reference>
<dbReference type="PANTHER" id="PTHR42924">
    <property type="entry name" value="EXONUCLEASE"/>
    <property type="match status" value="1"/>
</dbReference>
<dbReference type="AlphaFoldDB" id="A0A8B6X8K4"/>
<evidence type="ECO:0000313" key="2">
    <source>
        <dbReference type="Proteomes" id="UP000675920"/>
    </source>
</evidence>
<dbReference type="SMART" id="SM00481">
    <property type="entry name" value="POLIIIAc"/>
    <property type="match status" value="1"/>
</dbReference>
<dbReference type="Gene3D" id="3.20.20.140">
    <property type="entry name" value="Metal-dependent hydrolases"/>
    <property type="match status" value="1"/>
</dbReference>
<dbReference type="GO" id="GO:0004534">
    <property type="term" value="F:5'-3' RNA exonuclease activity"/>
    <property type="evidence" value="ECO:0007669"/>
    <property type="project" value="TreeGrafter"/>
</dbReference>
<dbReference type="Pfam" id="PF02811">
    <property type="entry name" value="PHP"/>
    <property type="match status" value="1"/>
</dbReference>
<accession>A0A8B6X8K4</accession>
<dbReference type="InterPro" id="IPR003141">
    <property type="entry name" value="Pol/His_phosphatase_N"/>
</dbReference>
<dbReference type="InterPro" id="IPR052018">
    <property type="entry name" value="PHP_domain"/>
</dbReference>
<evidence type="ECO:0000259" key="1">
    <source>
        <dbReference type="SMART" id="SM00481"/>
    </source>
</evidence>
<keyword evidence="2" id="KW-1185">Reference proteome</keyword>
<dbReference type="Proteomes" id="UP000675920">
    <property type="component" value="Unplaced"/>
</dbReference>
<feature type="domain" description="Polymerase/histidinol phosphatase N-terminal" evidence="1">
    <location>
        <begin position="23"/>
        <end position="88"/>
    </location>
</feature>
<reference evidence="3" key="1">
    <citation type="journal article" date="2014" name="Biochemistry">
        <title>Prospecting for unannotated enzymes: discovery of a 3',5'-nucleotide bisphosphate phosphatase within the amidohydrolase superfamily.</title>
        <authorList>
            <person name="Cummings J.A."/>
            <person name="Vetting M."/>
            <person name="Ghodge S.V."/>
            <person name="Xu C."/>
            <person name="Hillerich B."/>
            <person name="Seidel R.D."/>
            <person name="Almo S.C."/>
            <person name="Raushel F.M."/>
        </authorList>
    </citation>
    <scope>NUCLEOTIDE SEQUENCE</scope>
</reference>
<sequence>MTAIHLSRPPQPRTPFDPYTVNVDLHCHSNISDGIHEPEDVVERAHRNGVQWFALTDHDEVGGVARARQRATELGMGFIHGVEVSVTWAGETVHIVGLGIDITDPALVAGLERTRGGRAGRAQEMADGLAAVGIPGAYEGAMKYVGNPELISRSHFARWLVEIGRCDDVREVFGNYLVEGRPGYVPHRWAKLKEAIGWIRGAGGVAVIAHPGRYRFSDLERHAFIAEFKEAGGEGIEVLCASHTADDARRAVLAAREFDLKASRGSDFHGAGESRVEPGMLGPLPDSVEPIWAQWGIG</sequence>
<dbReference type="InterPro" id="IPR049742">
    <property type="entry name" value="35NBP"/>
</dbReference>
<organism evidence="2 3">
    <name type="scientific">Derxia gummosa DSM 723</name>
    <dbReference type="NCBI Taxonomy" id="1121388"/>
    <lineage>
        <taxon>Bacteria</taxon>
        <taxon>Pseudomonadati</taxon>
        <taxon>Pseudomonadota</taxon>
        <taxon>Betaproteobacteria</taxon>
        <taxon>Burkholderiales</taxon>
        <taxon>Alcaligenaceae</taxon>
        <taxon>Derxia</taxon>
    </lineage>
</organism>
<dbReference type="SUPFAM" id="SSF89550">
    <property type="entry name" value="PHP domain-like"/>
    <property type="match status" value="1"/>
</dbReference>
<evidence type="ECO:0000313" key="3">
    <source>
        <dbReference type="RefSeq" id="WP_051378548.1"/>
    </source>
</evidence>
<dbReference type="Gene3D" id="1.10.150.650">
    <property type="match status" value="1"/>
</dbReference>
<protein>
    <submittedName>
        <fullName evidence="3">3',5'-nucleoside bisphosphate phosphatase</fullName>
        <ecNumber evidence="3">3.1.3.97</ecNumber>
    </submittedName>
</protein>
<dbReference type="OrthoDB" id="9804333at2"/>
<name>A0A8B6X8K4_9BURK</name>